<dbReference type="InterPro" id="IPR052728">
    <property type="entry name" value="O2_lipid_transport_reg"/>
</dbReference>
<keyword evidence="1" id="KW-0472">Membrane</keyword>
<dbReference type="Proteomes" id="UP000037510">
    <property type="component" value="Unassembled WGS sequence"/>
</dbReference>
<organism evidence="2 3">
    <name type="scientific">Operophtera brumata</name>
    <name type="common">Winter moth</name>
    <name type="synonym">Phalaena brumata</name>
    <dbReference type="NCBI Taxonomy" id="104452"/>
    <lineage>
        <taxon>Eukaryota</taxon>
        <taxon>Metazoa</taxon>
        <taxon>Ecdysozoa</taxon>
        <taxon>Arthropoda</taxon>
        <taxon>Hexapoda</taxon>
        <taxon>Insecta</taxon>
        <taxon>Pterygota</taxon>
        <taxon>Neoptera</taxon>
        <taxon>Endopterygota</taxon>
        <taxon>Lepidoptera</taxon>
        <taxon>Glossata</taxon>
        <taxon>Ditrysia</taxon>
        <taxon>Geometroidea</taxon>
        <taxon>Geometridae</taxon>
        <taxon>Larentiinae</taxon>
        <taxon>Operophtera</taxon>
    </lineage>
</organism>
<accession>A0A0L7KSK5</accession>
<proteinExistence type="predicted"/>
<gene>
    <name evidence="2" type="ORF">OBRU01_21041</name>
</gene>
<keyword evidence="1" id="KW-1133">Transmembrane helix</keyword>
<sequence>EEYARFPRLYHLDDYSTCLAKTDGLYCLGSFHIQQPKQFDPTYELLREYSADPFHFNRTQVHRGYCVSDRCPSTERNTSLRFEQCAAQWGRKRKLRLALNSLKYCKTHAQEYARKENPEPYDLSQKVLLTVVAVLCFANAVGTIYDVFSGDGAKKRELLAVWSLRENWRRLTASYEEGNPRLNAILPVQGVRVTLTGPQVGEKFGIRSIGPGPLILLCSRVLLMMLVIGTHGGCIHDMLYLQNPQFVEKVGSPDLAFLLAYNLLLLSKTRELTSSMLLYCLVKRIARERAAGSVVSPRELAAADRQLRRRQPSPQRNLTCPGMWSLRGNWRRLTASYDDGNPRLNAILPVQGVRIMPLYLLVLGFAATFWPSMRAGPMWPTLVEAESRICRDKFWTHVFLATDMQLYILATLLTIWLAKKRAGATLHTMYRGVASFYRFYTTPWGSLPACLVGLFLAHLHFELEERCIKPNSYRIFRWAYSLAPILMVCWIVAGNWVRDITNPGFTATYAGLERPVLSILAATILLGLFNGMTGFYQNWFSWSGWHAMGRMSLSVLMIHWLINTCIAASRPQPISTSLLDVVSTPYHDSGTVDSVATAAMSYIASIPLTLMVEMPMLRSTE</sequence>
<feature type="transmembrane region" description="Helical" evidence="1">
    <location>
        <begin position="394"/>
        <end position="417"/>
    </location>
</feature>
<feature type="transmembrane region" description="Helical" evidence="1">
    <location>
        <begin position="590"/>
        <end position="612"/>
    </location>
</feature>
<keyword evidence="3" id="KW-1185">Reference proteome</keyword>
<dbReference type="PANTHER" id="PTHR11161">
    <property type="entry name" value="O-ACYLTRANSFERASE"/>
    <property type="match status" value="1"/>
</dbReference>
<feature type="transmembrane region" description="Helical" evidence="1">
    <location>
        <begin position="355"/>
        <end position="373"/>
    </location>
</feature>
<evidence type="ECO:0000313" key="2">
    <source>
        <dbReference type="EMBL" id="KOB66051.1"/>
    </source>
</evidence>
<dbReference type="AlphaFoldDB" id="A0A0L7KSK5"/>
<name>A0A0L7KSK5_OPEBR</name>
<feature type="transmembrane region" description="Helical" evidence="1">
    <location>
        <begin position="437"/>
        <end position="457"/>
    </location>
</feature>
<dbReference type="PANTHER" id="PTHR11161:SF0">
    <property type="entry name" value="O-ACYLTRANSFERASE LIKE PROTEIN"/>
    <property type="match status" value="1"/>
</dbReference>
<feature type="transmembrane region" description="Helical" evidence="1">
    <location>
        <begin position="478"/>
        <end position="497"/>
    </location>
</feature>
<keyword evidence="1" id="KW-0812">Transmembrane</keyword>
<dbReference type="EMBL" id="JTDY01006392">
    <property type="protein sequence ID" value="KOB66051.1"/>
    <property type="molecule type" value="Genomic_DNA"/>
</dbReference>
<feature type="transmembrane region" description="Helical" evidence="1">
    <location>
        <begin position="517"/>
        <end position="539"/>
    </location>
</feature>
<evidence type="ECO:0000313" key="3">
    <source>
        <dbReference type="Proteomes" id="UP000037510"/>
    </source>
</evidence>
<protein>
    <recommendedName>
        <fullName evidence="4">Acyltransferase 3 domain-containing protein</fullName>
    </recommendedName>
</protein>
<feature type="non-terminal residue" evidence="2">
    <location>
        <position position="1"/>
    </location>
</feature>
<evidence type="ECO:0000256" key="1">
    <source>
        <dbReference type="SAM" id="Phobius"/>
    </source>
</evidence>
<comment type="caution">
    <text evidence="2">The sequence shown here is derived from an EMBL/GenBank/DDBJ whole genome shotgun (WGS) entry which is preliminary data.</text>
</comment>
<evidence type="ECO:0008006" key="4">
    <source>
        <dbReference type="Google" id="ProtNLM"/>
    </source>
</evidence>
<feature type="non-terminal residue" evidence="2">
    <location>
        <position position="621"/>
    </location>
</feature>
<reference evidence="2 3" key="1">
    <citation type="journal article" date="2015" name="Genome Biol. Evol.">
        <title>The genome of winter moth (Operophtera brumata) provides a genomic perspective on sexual dimorphism and phenology.</title>
        <authorList>
            <person name="Derks M.F."/>
            <person name="Smit S."/>
            <person name="Salis L."/>
            <person name="Schijlen E."/>
            <person name="Bossers A."/>
            <person name="Mateman C."/>
            <person name="Pijl A.S."/>
            <person name="de Ridder D."/>
            <person name="Groenen M.A."/>
            <person name="Visser M.E."/>
            <person name="Megens H.J."/>
        </authorList>
    </citation>
    <scope>NUCLEOTIDE SEQUENCE [LARGE SCALE GENOMIC DNA]</scope>
    <source>
        <strain evidence="2">WM2013NL</strain>
        <tissue evidence="2">Head and thorax</tissue>
    </source>
</reference>